<dbReference type="Gene3D" id="1.10.260.40">
    <property type="entry name" value="lambda repressor-like DNA-binding domains"/>
    <property type="match status" value="1"/>
</dbReference>
<dbReference type="SUPFAM" id="SSF53822">
    <property type="entry name" value="Periplasmic binding protein-like I"/>
    <property type="match status" value="1"/>
</dbReference>
<dbReference type="EMBL" id="MVFC01000003">
    <property type="protein sequence ID" value="OON81867.1"/>
    <property type="molecule type" value="Genomic_DNA"/>
</dbReference>
<keyword evidence="2" id="KW-0238">DNA-binding</keyword>
<dbReference type="CDD" id="cd01392">
    <property type="entry name" value="HTH_LacI"/>
    <property type="match status" value="1"/>
</dbReference>
<evidence type="ECO:0000313" key="7">
    <source>
        <dbReference type="Proteomes" id="UP000190539"/>
    </source>
</evidence>
<proteinExistence type="predicted"/>
<dbReference type="GO" id="GO:0000976">
    <property type="term" value="F:transcription cis-regulatory region binding"/>
    <property type="evidence" value="ECO:0007669"/>
    <property type="project" value="TreeGrafter"/>
</dbReference>
<feature type="region of interest" description="Disordered" evidence="4">
    <location>
        <begin position="312"/>
        <end position="340"/>
    </location>
</feature>
<evidence type="ECO:0000256" key="3">
    <source>
        <dbReference type="ARBA" id="ARBA00023163"/>
    </source>
</evidence>
<evidence type="ECO:0000259" key="5">
    <source>
        <dbReference type="PROSITE" id="PS50932"/>
    </source>
</evidence>
<organism evidence="6 7">
    <name type="scientific">Streptomyces tsukubensis</name>
    <dbReference type="NCBI Taxonomy" id="83656"/>
    <lineage>
        <taxon>Bacteria</taxon>
        <taxon>Bacillati</taxon>
        <taxon>Actinomycetota</taxon>
        <taxon>Actinomycetes</taxon>
        <taxon>Kitasatosporales</taxon>
        <taxon>Streptomycetaceae</taxon>
        <taxon>Streptomyces</taxon>
    </lineage>
</organism>
<dbReference type="SMART" id="SM00354">
    <property type="entry name" value="HTH_LACI"/>
    <property type="match status" value="1"/>
</dbReference>
<feature type="compositionally biased region" description="Basic and acidic residues" evidence="4">
    <location>
        <begin position="312"/>
        <end position="321"/>
    </location>
</feature>
<evidence type="ECO:0000256" key="2">
    <source>
        <dbReference type="ARBA" id="ARBA00023125"/>
    </source>
</evidence>
<dbReference type="InterPro" id="IPR010982">
    <property type="entry name" value="Lambda_DNA-bd_dom_sf"/>
</dbReference>
<dbReference type="InterPro" id="IPR000843">
    <property type="entry name" value="HTH_LacI"/>
</dbReference>
<name>A0A1V4AD73_9ACTN</name>
<dbReference type="PANTHER" id="PTHR30146:SF153">
    <property type="entry name" value="LACTOSE OPERON REPRESSOR"/>
    <property type="match status" value="1"/>
</dbReference>
<dbReference type="GO" id="GO:0003700">
    <property type="term" value="F:DNA-binding transcription factor activity"/>
    <property type="evidence" value="ECO:0007669"/>
    <property type="project" value="TreeGrafter"/>
</dbReference>
<dbReference type="Pfam" id="PF00356">
    <property type="entry name" value="LacI"/>
    <property type="match status" value="1"/>
</dbReference>
<gene>
    <name evidence="6" type="ORF">B1H18_07140</name>
</gene>
<keyword evidence="3" id="KW-0804">Transcription</keyword>
<evidence type="ECO:0000256" key="4">
    <source>
        <dbReference type="SAM" id="MobiDB-lite"/>
    </source>
</evidence>
<evidence type="ECO:0000256" key="1">
    <source>
        <dbReference type="ARBA" id="ARBA00023015"/>
    </source>
</evidence>
<dbReference type="InterPro" id="IPR046335">
    <property type="entry name" value="LacI/GalR-like_sensor"/>
</dbReference>
<dbReference type="Gene3D" id="3.40.50.2300">
    <property type="match status" value="2"/>
</dbReference>
<dbReference type="SUPFAM" id="SSF47413">
    <property type="entry name" value="lambda repressor-like DNA-binding domains"/>
    <property type="match status" value="1"/>
</dbReference>
<dbReference type="CDD" id="cd06278">
    <property type="entry name" value="PBP1_LacI-like"/>
    <property type="match status" value="1"/>
</dbReference>
<evidence type="ECO:0000313" key="6">
    <source>
        <dbReference type="EMBL" id="OON81867.1"/>
    </source>
</evidence>
<protein>
    <submittedName>
        <fullName evidence="6">LacI family transcriptional regulator</fullName>
    </submittedName>
</protein>
<dbReference type="AlphaFoldDB" id="A0A1V4AD73"/>
<sequence>MSAMTITSRDVARLAGVSQPTVSRALRGDARVSAATRERVTRAADALGYVPSEAGRSLVTRRTRRIGTVVTDLANPFYPHLVGPLHDELERHGYRMMMFAERSDSKVATERLLDGSLDGVVLMTSKIDSMLPAELTRRGLPYVFLNRESGDGRGDAAVVDNHLGGRLAADLVAGLGHRHIGGIFGPQDTTTGRERELGFRLALAEHGLAVQAGAVRHGPFDFAAGHALLAEVLAATPRPTAVFCGSDAIAIGALNAALGAGLRVPEDLTVIGFDDIPMASWEAFRLTTVSHDLVEMAAGAARLLIGRIETEEARDEGEGPRRVVSVPRLVERGTHAGPPR</sequence>
<dbReference type="PROSITE" id="PS50932">
    <property type="entry name" value="HTH_LACI_2"/>
    <property type="match status" value="1"/>
</dbReference>
<keyword evidence="7" id="KW-1185">Reference proteome</keyword>
<dbReference type="Proteomes" id="UP000190539">
    <property type="component" value="Unassembled WGS sequence"/>
</dbReference>
<keyword evidence="1" id="KW-0805">Transcription regulation</keyword>
<dbReference type="PANTHER" id="PTHR30146">
    <property type="entry name" value="LACI-RELATED TRANSCRIPTIONAL REPRESSOR"/>
    <property type="match status" value="1"/>
</dbReference>
<feature type="domain" description="HTH lacI-type" evidence="5">
    <location>
        <begin position="6"/>
        <end position="60"/>
    </location>
</feature>
<dbReference type="STRING" id="83656.B1H18_07140"/>
<dbReference type="Pfam" id="PF13377">
    <property type="entry name" value="Peripla_BP_3"/>
    <property type="match status" value="1"/>
</dbReference>
<dbReference type="InterPro" id="IPR028082">
    <property type="entry name" value="Peripla_BP_I"/>
</dbReference>
<accession>A0A1V4AD73</accession>
<comment type="caution">
    <text evidence="6">The sequence shown here is derived from an EMBL/GenBank/DDBJ whole genome shotgun (WGS) entry which is preliminary data.</text>
</comment>
<reference evidence="6 7" key="1">
    <citation type="submission" date="2017-02" db="EMBL/GenBank/DDBJ databases">
        <title>Draft Genome Sequence of Streptomyces tsukubaensis F601, a Producer of the immunosuppressant tacrolimus FK506.</title>
        <authorList>
            <person name="Zong G."/>
            <person name="Zhong C."/>
            <person name="Fu J."/>
            <person name="Qin R."/>
            <person name="Cao G."/>
        </authorList>
    </citation>
    <scope>NUCLEOTIDE SEQUENCE [LARGE SCALE GENOMIC DNA]</scope>
    <source>
        <strain evidence="6 7">F601</strain>
    </source>
</reference>